<dbReference type="InterPro" id="IPR029056">
    <property type="entry name" value="Ribokinase-like"/>
</dbReference>
<gene>
    <name evidence="6" type="ORF">METZ01_LOCUS26608</name>
</gene>
<dbReference type="Pfam" id="PF08543">
    <property type="entry name" value="Phos_pyr_kin"/>
    <property type="match status" value="1"/>
</dbReference>
<keyword evidence="4" id="KW-0067">ATP-binding</keyword>
<evidence type="ECO:0000313" key="6">
    <source>
        <dbReference type="EMBL" id="SUZ73754.1"/>
    </source>
</evidence>
<name>A0A381Q4C4_9ZZZZ</name>
<evidence type="ECO:0000256" key="3">
    <source>
        <dbReference type="ARBA" id="ARBA00022777"/>
    </source>
</evidence>
<dbReference type="GO" id="GO:0005524">
    <property type="term" value="F:ATP binding"/>
    <property type="evidence" value="ECO:0007669"/>
    <property type="project" value="UniProtKB-KW"/>
</dbReference>
<dbReference type="CDD" id="cd01169">
    <property type="entry name" value="HMPP_kinase"/>
    <property type="match status" value="1"/>
</dbReference>
<reference evidence="6" key="1">
    <citation type="submission" date="2018-05" db="EMBL/GenBank/DDBJ databases">
        <authorList>
            <person name="Lanie J.A."/>
            <person name="Ng W.-L."/>
            <person name="Kazmierczak K.M."/>
            <person name="Andrzejewski T.M."/>
            <person name="Davidsen T.M."/>
            <person name="Wayne K.J."/>
            <person name="Tettelin H."/>
            <person name="Glass J.I."/>
            <person name="Rusch D."/>
            <person name="Podicherti R."/>
            <person name="Tsui H.-C.T."/>
            <person name="Winkler M.E."/>
        </authorList>
    </citation>
    <scope>NUCLEOTIDE SEQUENCE</scope>
</reference>
<evidence type="ECO:0000256" key="4">
    <source>
        <dbReference type="ARBA" id="ARBA00022840"/>
    </source>
</evidence>
<protein>
    <recommendedName>
        <fullName evidence="5">Pyridoxamine kinase/Phosphomethylpyrimidine kinase domain-containing protein</fullName>
    </recommendedName>
</protein>
<evidence type="ECO:0000256" key="1">
    <source>
        <dbReference type="ARBA" id="ARBA00022679"/>
    </source>
</evidence>
<dbReference type="AlphaFoldDB" id="A0A381Q4C4"/>
<evidence type="ECO:0000256" key="2">
    <source>
        <dbReference type="ARBA" id="ARBA00022741"/>
    </source>
</evidence>
<accession>A0A381Q4C4</accession>
<feature type="domain" description="Pyridoxamine kinase/Phosphomethylpyrimidine kinase" evidence="5">
    <location>
        <begin position="18"/>
        <end position="262"/>
    </location>
</feature>
<dbReference type="InterPro" id="IPR013749">
    <property type="entry name" value="PM/HMP-P_kinase-1"/>
</dbReference>
<dbReference type="PANTHER" id="PTHR20858:SF17">
    <property type="entry name" value="HYDROXYMETHYLPYRIMIDINE_PHOSPHOMETHYLPYRIMIDINE KINASE THI20-RELATED"/>
    <property type="match status" value="1"/>
</dbReference>
<dbReference type="GO" id="GO:0009228">
    <property type="term" value="P:thiamine biosynthetic process"/>
    <property type="evidence" value="ECO:0007669"/>
    <property type="project" value="InterPro"/>
</dbReference>
<dbReference type="GO" id="GO:0008972">
    <property type="term" value="F:phosphomethylpyrimidine kinase activity"/>
    <property type="evidence" value="ECO:0007669"/>
    <property type="project" value="InterPro"/>
</dbReference>
<dbReference type="FunFam" id="3.40.1190.20:FF:000003">
    <property type="entry name" value="Phosphomethylpyrimidine kinase ThiD"/>
    <property type="match status" value="1"/>
</dbReference>
<dbReference type="SUPFAM" id="SSF53613">
    <property type="entry name" value="Ribokinase-like"/>
    <property type="match status" value="1"/>
</dbReference>
<dbReference type="EMBL" id="UINC01001189">
    <property type="protein sequence ID" value="SUZ73754.1"/>
    <property type="molecule type" value="Genomic_DNA"/>
</dbReference>
<dbReference type="NCBIfam" id="TIGR00097">
    <property type="entry name" value="HMP-P_kinase"/>
    <property type="match status" value="1"/>
</dbReference>
<sequence length="276" mass="28332">MDSMDNPSPIALTIAGSDSGGGAGIQADLKTFHAFGVFGCSALTAVTAQNTTEVAAVYPLPAEIVYEQILAVATDIPPDAFKTGMLASTALVECVAHAIDEHGLPNYVLDPVMISTSGHRLLDSEAEDTIRRKLVPLATVVTPNLDEARILTGLPIEAPSDLADAAQALLDLGARAALVKGGHFEGHEAVDLLLTQEGEHTWSRPRLHTSAGHGTGCTLSAALAAGLAAGRPLLDAADAAVDFVARALASAPGLGAGRGPINHFVQARPDSREGSE</sequence>
<evidence type="ECO:0000259" key="5">
    <source>
        <dbReference type="Pfam" id="PF08543"/>
    </source>
</evidence>
<dbReference type="GO" id="GO:0008902">
    <property type="term" value="F:hydroxymethylpyrimidine kinase activity"/>
    <property type="evidence" value="ECO:0007669"/>
    <property type="project" value="TreeGrafter"/>
</dbReference>
<dbReference type="GO" id="GO:0005829">
    <property type="term" value="C:cytosol"/>
    <property type="evidence" value="ECO:0007669"/>
    <property type="project" value="TreeGrafter"/>
</dbReference>
<keyword evidence="3" id="KW-0418">Kinase</keyword>
<keyword evidence="1" id="KW-0808">Transferase</keyword>
<dbReference type="InterPro" id="IPR004399">
    <property type="entry name" value="HMP/HMP-P_kinase_dom"/>
</dbReference>
<dbReference type="Gene3D" id="3.40.1190.20">
    <property type="match status" value="1"/>
</dbReference>
<keyword evidence="2" id="KW-0547">Nucleotide-binding</keyword>
<organism evidence="6">
    <name type="scientific">marine metagenome</name>
    <dbReference type="NCBI Taxonomy" id="408172"/>
    <lineage>
        <taxon>unclassified sequences</taxon>
        <taxon>metagenomes</taxon>
        <taxon>ecological metagenomes</taxon>
    </lineage>
</organism>
<dbReference type="PANTHER" id="PTHR20858">
    <property type="entry name" value="PHOSPHOMETHYLPYRIMIDINE KINASE"/>
    <property type="match status" value="1"/>
</dbReference>
<proteinExistence type="predicted"/>